<dbReference type="OrthoDB" id="9768783at2"/>
<evidence type="ECO:0000313" key="11">
    <source>
        <dbReference type="Proteomes" id="UP000266483"/>
    </source>
</evidence>
<feature type="transmembrane region" description="Helical" evidence="6">
    <location>
        <begin position="195"/>
        <end position="218"/>
    </location>
</feature>
<keyword evidence="3 6" id="KW-0812">Transmembrane</keyword>
<feature type="domain" description="Major facilitator superfamily (MFS) profile" evidence="7">
    <location>
        <begin position="250"/>
        <end position="449"/>
    </location>
</feature>
<sequence>MTGSVKTTPESSAFTNALRPGVRRRELWAWAMYDFANSGYTTVVLTTVFNSYFVSVVAQGQSWGTLALTAALSVSYLLVMFTMPSLGAYADANGKKRRVLFLSTLGCVAATAMLAVVGPGAVLLGLVILAVSNYCYCVGESVIAAFLPEIAQPNALGRVSGWGWGFGYFGGMLALGLSLYIVTSLAAGGFEAPQYVAIVMLFTAGLFALSALPSFLLLHDRSLPNRRPRSAPLKQLKQAWRETSSFFPDFRLLLICGAFYQAGIAVVVTLAAVYANQAMGFTMAKTMLLVFVVNIAAAAGALTFGHFQDRAGHKKALALTLMGWILMVLVAYAAVSEWIFWVAAGLAGLCMGTSQSAGRAMVGALAPQGRLAEFYSLWTFAIQLAAVVGPFTYGLVTWLTDGNHRQALLVTGLFFVAGLVVLQRLDFARGIKVRDTYSLSGHENSLNEE</sequence>
<dbReference type="InterPro" id="IPR050495">
    <property type="entry name" value="ATG22/LtaA_families"/>
</dbReference>
<comment type="subcellular location">
    <subcellularLocation>
        <location evidence="1">Endomembrane system</location>
        <topology evidence="1">Multi-pass membrane protein</topology>
    </subcellularLocation>
</comment>
<feature type="transmembrane region" description="Helical" evidence="6">
    <location>
        <begin position="252"/>
        <end position="275"/>
    </location>
</feature>
<keyword evidence="11" id="KW-1185">Reference proteome</keyword>
<feature type="transmembrane region" description="Helical" evidence="6">
    <location>
        <begin position="123"/>
        <end position="147"/>
    </location>
</feature>
<dbReference type="PROSITE" id="PS50850">
    <property type="entry name" value="MFS"/>
    <property type="match status" value="1"/>
</dbReference>
<dbReference type="InterPro" id="IPR020846">
    <property type="entry name" value="MFS_dom"/>
</dbReference>
<dbReference type="EMBL" id="NQOU01000001">
    <property type="protein sequence ID" value="RII84080.1"/>
    <property type="molecule type" value="Genomic_DNA"/>
</dbReference>
<feature type="transmembrane region" description="Helical" evidence="6">
    <location>
        <begin position="159"/>
        <end position="183"/>
    </location>
</feature>
<keyword evidence="4 6" id="KW-1133">Transmembrane helix</keyword>
<evidence type="ECO:0000256" key="5">
    <source>
        <dbReference type="ARBA" id="ARBA00023136"/>
    </source>
</evidence>
<keyword evidence="5 6" id="KW-0472">Membrane</keyword>
<dbReference type="EMBL" id="NQYH01000006">
    <property type="protein sequence ID" value="RIY40916.1"/>
    <property type="molecule type" value="Genomic_DNA"/>
</dbReference>
<dbReference type="InterPro" id="IPR024671">
    <property type="entry name" value="Atg22-like"/>
</dbReference>
<evidence type="ECO:0000256" key="3">
    <source>
        <dbReference type="ARBA" id="ARBA00022692"/>
    </source>
</evidence>
<feature type="transmembrane region" description="Helical" evidence="6">
    <location>
        <begin position="99"/>
        <end position="117"/>
    </location>
</feature>
<evidence type="ECO:0000256" key="2">
    <source>
        <dbReference type="ARBA" id="ARBA00022448"/>
    </source>
</evidence>
<dbReference type="SUPFAM" id="SSF103473">
    <property type="entry name" value="MFS general substrate transporter"/>
    <property type="match status" value="1"/>
</dbReference>
<dbReference type="AlphaFoldDB" id="A0A3A1YTT6"/>
<dbReference type="Proteomes" id="UP000266483">
    <property type="component" value="Unassembled WGS sequence"/>
</dbReference>
<feature type="transmembrane region" description="Helical" evidence="6">
    <location>
        <begin position="316"/>
        <end position="335"/>
    </location>
</feature>
<keyword evidence="2" id="KW-0813">Transport</keyword>
<protein>
    <submittedName>
        <fullName evidence="9">MFS transporter</fullName>
    </submittedName>
</protein>
<dbReference type="Proteomes" id="UP000266206">
    <property type="component" value="Unassembled WGS sequence"/>
</dbReference>
<organism evidence="9 10">
    <name type="scientific">Neopusillimonas maritima</name>
    <dbReference type="NCBI Taxonomy" id="2026239"/>
    <lineage>
        <taxon>Bacteria</taxon>
        <taxon>Pseudomonadati</taxon>
        <taxon>Pseudomonadota</taxon>
        <taxon>Betaproteobacteria</taxon>
        <taxon>Burkholderiales</taxon>
        <taxon>Alcaligenaceae</taxon>
        <taxon>Neopusillimonas</taxon>
    </lineage>
</organism>
<feature type="transmembrane region" description="Helical" evidence="6">
    <location>
        <begin position="374"/>
        <end position="395"/>
    </location>
</feature>
<gene>
    <name evidence="8" type="ORF">CJO09_02275</name>
    <name evidence="9" type="ORF">CJP73_08980</name>
</gene>
<accession>A0A3A1YTT6</accession>
<dbReference type="Pfam" id="PF11700">
    <property type="entry name" value="ATG22"/>
    <property type="match status" value="1"/>
</dbReference>
<evidence type="ECO:0000313" key="8">
    <source>
        <dbReference type="EMBL" id="RII84080.1"/>
    </source>
</evidence>
<feature type="transmembrane region" description="Helical" evidence="6">
    <location>
        <begin position="66"/>
        <end position="87"/>
    </location>
</feature>
<evidence type="ECO:0000313" key="9">
    <source>
        <dbReference type="EMBL" id="RIY40916.1"/>
    </source>
</evidence>
<feature type="transmembrane region" description="Helical" evidence="6">
    <location>
        <begin position="287"/>
        <end position="304"/>
    </location>
</feature>
<feature type="transmembrane region" description="Helical" evidence="6">
    <location>
        <begin position="407"/>
        <end position="425"/>
    </location>
</feature>
<feature type="transmembrane region" description="Helical" evidence="6">
    <location>
        <begin position="341"/>
        <end position="362"/>
    </location>
</feature>
<proteinExistence type="predicted"/>
<dbReference type="InterPro" id="IPR036259">
    <property type="entry name" value="MFS_trans_sf"/>
</dbReference>
<evidence type="ECO:0000259" key="7">
    <source>
        <dbReference type="PROSITE" id="PS50850"/>
    </source>
</evidence>
<reference evidence="10 11" key="1">
    <citation type="submission" date="2017-08" db="EMBL/GenBank/DDBJ databases">
        <title>Pusillimonas indicus sp. nov., a member of the family Alcaligenaceae isolated from surface seawater.</title>
        <authorList>
            <person name="Li J."/>
        </authorList>
    </citation>
    <scope>NUCLEOTIDE SEQUENCE [LARGE SCALE GENOMIC DNA]</scope>
    <source>
        <strain evidence="8 11">17-4A</strain>
        <strain evidence="9 10">L52-1-41</strain>
    </source>
</reference>
<dbReference type="PANTHER" id="PTHR23519">
    <property type="entry name" value="AUTOPHAGY-RELATED PROTEIN 22"/>
    <property type="match status" value="1"/>
</dbReference>
<name>A0A3A1YTT6_9BURK</name>
<evidence type="ECO:0000256" key="4">
    <source>
        <dbReference type="ARBA" id="ARBA00022989"/>
    </source>
</evidence>
<feature type="transmembrane region" description="Helical" evidence="6">
    <location>
        <begin position="27"/>
        <end position="54"/>
    </location>
</feature>
<dbReference type="PANTHER" id="PTHR23519:SF1">
    <property type="entry name" value="AUTOPHAGY-RELATED PROTEIN 22"/>
    <property type="match status" value="1"/>
</dbReference>
<evidence type="ECO:0000256" key="1">
    <source>
        <dbReference type="ARBA" id="ARBA00004127"/>
    </source>
</evidence>
<evidence type="ECO:0000256" key="6">
    <source>
        <dbReference type="SAM" id="Phobius"/>
    </source>
</evidence>
<dbReference type="GO" id="GO:0022857">
    <property type="term" value="F:transmembrane transporter activity"/>
    <property type="evidence" value="ECO:0007669"/>
    <property type="project" value="InterPro"/>
</dbReference>
<dbReference type="RefSeq" id="WP_119440898.1">
    <property type="nucleotide sequence ID" value="NZ_CP170494.1"/>
</dbReference>
<dbReference type="GO" id="GO:0012505">
    <property type="term" value="C:endomembrane system"/>
    <property type="evidence" value="ECO:0007669"/>
    <property type="project" value="UniProtKB-SubCell"/>
</dbReference>
<comment type="caution">
    <text evidence="9">The sequence shown here is derived from an EMBL/GenBank/DDBJ whole genome shotgun (WGS) entry which is preliminary data.</text>
</comment>
<evidence type="ECO:0000313" key="10">
    <source>
        <dbReference type="Proteomes" id="UP000266206"/>
    </source>
</evidence>
<dbReference type="Gene3D" id="1.20.1250.20">
    <property type="entry name" value="MFS general substrate transporter like domains"/>
    <property type="match status" value="1"/>
</dbReference>